<keyword evidence="2" id="KW-0012">Acyltransferase</keyword>
<evidence type="ECO:0000259" key="3">
    <source>
        <dbReference type="PROSITE" id="PS51186"/>
    </source>
</evidence>
<dbReference type="InterPro" id="IPR050832">
    <property type="entry name" value="Bact_Acetyltransf"/>
</dbReference>
<dbReference type="GO" id="GO:0016747">
    <property type="term" value="F:acyltransferase activity, transferring groups other than amino-acyl groups"/>
    <property type="evidence" value="ECO:0007669"/>
    <property type="project" value="InterPro"/>
</dbReference>
<evidence type="ECO:0000313" key="5">
    <source>
        <dbReference type="Proteomes" id="UP000294558"/>
    </source>
</evidence>
<accession>A0A4R7I794</accession>
<dbReference type="PROSITE" id="PS51186">
    <property type="entry name" value="GNAT"/>
    <property type="match status" value="1"/>
</dbReference>
<organism evidence="4 5">
    <name type="scientific">Ilumatobacter fluminis</name>
    <dbReference type="NCBI Taxonomy" id="467091"/>
    <lineage>
        <taxon>Bacteria</taxon>
        <taxon>Bacillati</taxon>
        <taxon>Actinomycetota</taxon>
        <taxon>Acidimicrobiia</taxon>
        <taxon>Acidimicrobiales</taxon>
        <taxon>Ilumatobacteraceae</taxon>
        <taxon>Ilumatobacter</taxon>
    </lineage>
</organism>
<protein>
    <submittedName>
        <fullName evidence="4">Acetyltransferase (GNAT) family protein</fullName>
    </submittedName>
</protein>
<comment type="caution">
    <text evidence="4">The sequence shown here is derived from an EMBL/GenBank/DDBJ whole genome shotgun (WGS) entry which is preliminary data.</text>
</comment>
<name>A0A4R7I794_9ACTN</name>
<evidence type="ECO:0000313" key="4">
    <source>
        <dbReference type="EMBL" id="TDT18683.1"/>
    </source>
</evidence>
<sequence>MVTTRIRRSSADDLDALVGLGREYCAADGHAFDEATVRSGFAGVVADDTHGAVLVAEVESAVVGYAVVSWGWSIEIGGLDVVLDEIYVRPKGRGVGGRLLAAVEALCRDVGAKRVFLETEPDNERARRWYAANGFETEPSIWMSKELG</sequence>
<dbReference type="Proteomes" id="UP000294558">
    <property type="component" value="Unassembled WGS sequence"/>
</dbReference>
<proteinExistence type="predicted"/>
<evidence type="ECO:0000256" key="2">
    <source>
        <dbReference type="ARBA" id="ARBA00023315"/>
    </source>
</evidence>
<dbReference type="RefSeq" id="WP_208294159.1">
    <property type="nucleotide sequence ID" value="NZ_SOAU01000001.1"/>
</dbReference>
<feature type="domain" description="N-acetyltransferase" evidence="3">
    <location>
        <begin position="4"/>
        <end position="148"/>
    </location>
</feature>
<evidence type="ECO:0000256" key="1">
    <source>
        <dbReference type="ARBA" id="ARBA00022679"/>
    </source>
</evidence>
<dbReference type="Gene3D" id="3.40.630.30">
    <property type="match status" value="1"/>
</dbReference>
<dbReference type="InterPro" id="IPR000182">
    <property type="entry name" value="GNAT_dom"/>
</dbReference>
<dbReference type="Pfam" id="PF00583">
    <property type="entry name" value="Acetyltransf_1"/>
    <property type="match status" value="1"/>
</dbReference>
<reference evidence="4 5" key="1">
    <citation type="submission" date="2019-03" db="EMBL/GenBank/DDBJ databases">
        <title>Sequencing the genomes of 1000 actinobacteria strains.</title>
        <authorList>
            <person name="Klenk H.-P."/>
        </authorList>
    </citation>
    <scope>NUCLEOTIDE SEQUENCE [LARGE SCALE GENOMIC DNA]</scope>
    <source>
        <strain evidence="4 5">DSM 18936</strain>
    </source>
</reference>
<keyword evidence="1 4" id="KW-0808">Transferase</keyword>
<dbReference type="EMBL" id="SOAU01000001">
    <property type="protein sequence ID" value="TDT18683.1"/>
    <property type="molecule type" value="Genomic_DNA"/>
</dbReference>
<dbReference type="AlphaFoldDB" id="A0A4R7I794"/>
<keyword evidence="5" id="KW-1185">Reference proteome</keyword>
<dbReference type="PANTHER" id="PTHR43877">
    <property type="entry name" value="AMINOALKYLPHOSPHONATE N-ACETYLTRANSFERASE-RELATED-RELATED"/>
    <property type="match status" value="1"/>
</dbReference>
<dbReference type="InterPro" id="IPR016181">
    <property type="entry name" value="Acyl_CoA_acyltransferase"/>
</dbReference>
<dbReference type="CDD" id="cd04301">
    <property type="entry name" value="NAT_SF"/>
    <property type="match status" value="1"/>
</dbReference>
<dbReference type="SUPFAM" id="SSF55729">
    <property type="entry name" value="Acyl-CoA N-acyltransferases (Nat)"/>
    <property type="match status" value="1"/>
</dbReference>
<gene>
    <name evidence="4" type="ORF">BDK89_4313</name>
</gene>